<evidence type="ECO:0000313" key="2">
    <source>
        <dbReference type="EMBL" id="HIU96243.1"/>
    </source>
</evidence>
<evidence type="ECO:0000256" key="1">
    <source>
        <dbReference type="ARBA" id="ARBA00005721"/>
    </source>
</evidence>
<dbReference type="PANTHER" id="PTHR34297">
    <property type="entry name" value="HYPOTHETICAL CYTOSOLIC PROTEIN-RELATED"/>
    <property type="match status" value="1"/>
</dbReference>
<accession>A0A9D1N7W6</accession>
<organism evidence="2 3">
    <name type="scientific">Candidatus Allocopromorpha excrementipullorum</name>
    <dbReference type="NCBI Taxonomy" id="2840743"/>
    <lineage>
        <taxon>Bacteria</taxon>
        <taxon>Bacillati</taxon>
        <taxon>Bacillota</taxon>
        <taxon>Clostridia</taxon>
        <taxon>Eubacteriales</taxon>
        <taxon>Eubacteriaceae</taxon>
        <taxon>Eubacteriaceae incertae sedis</taxon>
        <taxon>Candidatus Allocopromorpha</taxon>
    </lineage>
</organism>
<dbReference type="AlphaFoldDB" id="A0A9D1N7W6"/>
<reference evidence="2" key="1">
    <citation type="submission" date="2020-10" db="EMBL/GenBank/DDBJ databases">
        <authorList>
            <person name="Gilroy R."/>
        </authorList>
    </citation>
    <scope>NUCLEOTIDE SEQUENCE</scope>
    <source>
        <strain evidence="2">ChiSjej4B22-8349</strain>
    </source>
</reference>
<gene>
    <name evidence="2" type="ORF">IAD25_05960</name>
</gene>
<proteinExistence type="inferred from homology"/>
<comment type="caution">
    <text evidence="2">The sequence shown here is derived from an EMBL/GenBank/DDBJ whole genome shotgun (WGS) entry which is preliminary data.</text>
</comment>
<name>A0A9D1N7W6_9FIRM</name>
<reference evidence="2" key="2">
    <citation type="journal article" date="2021" name="PeerJ">
        <title>Extensive microbial diversity within the chicken gut microbiome revealed by metagenomics and culture.</title>
        <authorList>
            <person name="Gilroy R."/>
            <person name="Ravi A."/>
            <person name="Getino M."/>
            <person name="Pursley I."/>
            <person name="Horton D.L."/>
            <person name="Alikhan N.F."/>
            <person name="Baker D."/>
            <person name="Gharbi K."/>
            <person name="Hall N."/>
            <person name="Watson M."/>
            <person name="Adriaenssens E.M."/>
            <person name="Foster-Nyarko E."/>
            <person name="Jarju S."/>
            <person name="Secka A."/>
            <person name="Antonio M."/>
            <person name="Oren A."/>
            <person name="Chaudhuri R.R."/>
            <person name="La Ragione R."/>
            <person name="Hildebrand F."/>
            <person name="Pallen M.J."/>
        </authorList>
    </citation>
    <scope>NUCLEOTIDE SEQUENCE</scope>
    <source>
        <strain evidence="2">ChiSjej4B22-8349</strain>
    </source>
</reference>
<dbReference type="EMBL" id="DVOB01000127">
    <property type="protein sequence ID" value="HIU96243.1"/>
    <property type="molecule type" value="Genomic_DNA"/>
</dbReference>
<dbReference type="Proteomes" id="UP000824130">
    <property type="component" value="Unassembled WGS sequence"/>
</dbReference>
<comment type="similarity">
    <text evidence="1">Belongs to the asp23 family.</text>
</comment>
<sequence>MNVSDEVIAVCAVNATLRTRGVAEMEGGIPNALSKNLLGRELLAKGVKVNQTEEGVETDVFIKVEYRVGIPAVAWDIQENVKREIQSMTGLDVKAVNIHVQGVKVPSEEDISDDEK</sequence>
<dbReference type="Pfam" id="PF03780">
    <property type="entry name" value="Asp23"/>
    <property type="match status" value="1"/>
</dbReference>
<protein>
    <submittedName>
        <fullName evidence="2">Asp23/Gls24 family envelope stress response protein</fullName>
    </submittedName>
</protein>
<evidence type="ECO:0000313" key="3">
    <source>
        <dbReference type="Proteomes" id="UP000824130"/>
    </source>
</evidence>
<dbReference type="InterPro" id="IPR005531">
    <property type="entry name" value="Asp23"/>
</dbReference>